<dbReference type="InterPro" id="IPR000515">
    <property type="entry name" value="MetI-like"/>
</dbReference>
<proteinExistence type="inferred from homology"/>
<feature type="transmembrane region" description="Helical" evidence="10">
    <location>
        <begin position="39"/>
        <end position="63"/>
    </location>
</feature>
<gene>
    <name evidence="13" type="primary">pstA</name>
    <name evidence="13" type="ORF">GHK86_15490</name>
</gene>
<sequence>MVGLSLGQEGATPGDLLTDSSARTAGRGRRIANGAGWGLGYLALVAIAGPVVWVLAGVFARALPHWQWKVLWTTGAAGTGGLLNEIVGSLLLLLGVAILAGAVGLGTGIYLAEYSKGRLGGFLRTASEVLAGIPSIVLGYVGYIAFVVTFHWSFSLLAGLITLTLMGIPYTAKSTELALRQVPTGYREGADALGMPATHALRRITLRTALPGIATGLLVALALSLGETAPLLYTAGFTSSLPSLQLTHAPVAYLTYAVWTFYNQPSAQAVDLSYDAAVILVVLLLVILVVSRLVVGRSQRYSETSGR</sequence>
<evidence type="ECO:0000256" key="1">
    <source>
        <dbReference type="ARBA" id="ARBA00003510"/>
    </source>
</evidence>
<evidence type="ECO:0000313" key="13">
    <source>
        <dbReference type="EMBL" id="MST34119.1"/>
    </source>
</evidence>
<keyword evidence="9 10" id="KW-0472">Membrane</keyword>
<keyword evidence="14" id="KW-1185">Reference proteome</keyword>
<evidence type="ECO:0000256" key="5">
    <source>
        <dbReference type="ARBA" id="ARBA00022475"/>
    </source>
</evidence>
<feature type="region of interest" description="Disordered" evidence="11">
    <location>
        <begin position="1"/>
        <end position="21"/>
    </location>
</feature>
<evidence type="ECO:0000259" key="12">
    <source>
        <dbReference type="PROSITE" id="PS50928"/>
    </source>
</evidence>
<comment type="subcellular location">
    <subcellularLocation>
        <location evidence="2 10">Cell membrane</location>
        <topology evidence="2 10">Multi-pass membrane protein</topology>
    </subcellularLocation>
</comment>
<comment type="function">
    <text evidence="1">Part of the binding-protein-dependent transport system for phosphate; probably responsible for the translocation of the substrate across the membrane.</text>
</comment>
<evidence type="ECO:0000256" key="2">
    <source>
        <dbReference type="ARBA" id="ARBA00004651"/>
    </source>
</evidence>
<keyword evidence="6" id="KW-0592">Phosphate transport</keyword>
<keyword evidence="5 10" id="KW-1003">Cell membrane</keyword>
<feature type="transmembrane region" description="Helical" evidence="10">
    <location>
        <begin position="90"/>
        <end position="113"/>
    </location>
</feature>
<dbReference type="InterPro" id="IPR051408">
    <property type="entry name" value="Phosphate_transprt_permease"/>
</dbReference>
<evidence type="ECO:0000256" key="8">
    <source>
        <dbReference type="ARBA" id="ARBA00022989"/>
    </source>
</evidence>
<feature type="transmembrane region" description="Helical" evidence="10">
    <location>
        <begin position="152"/>
        <end position="172"/>
    </location>
</feature>
<dbReference type="EMBL" id="WJHE01000858">
    <property type="protein sequence ID" value="MST34119.1"/>
    <property type="molecule type" value="Genomic_DNA"/>
</dbReference>
<evidence type="ECO:0000256" key="10">
    <source>
        <dbReference type="RuleBase" id="RU363043"/>
    </source>
</evidence>
<keyword evidence="4" id="KW-0813">Transport</keyword>
<dbReference type="InterPro" id="IPR005672">
    <property type="entry name" value="Phosphate_PstA"/>
</dbReference>
<organism evidence="13 14">
    <name type="scientific">Acidiferrimicrobium australe</name>
    <dbReference type="NCBI Taxonomy" id="2664430"/>
    <lineage>
        <taxon>Bacteria</taxon>
        <taxon>Bacillati</taxon>
        <taxon>Actinomycetota</taxon>
        <taxon>Acidimicrobiia</taxon>
        <taxon>Acidimicrobiales</taxon>
        <taxon>Acidimicrobiaceae</taxon>
        <taxon>Acidiferrimicrobium</taxon>
    </lineage>
</organism>
<dbReference type="PANTHER" id="PTHR42922">
    <property type="entry name" value="PHOSPHATE TRANSPORT SYSTEM PERMEASE PROTEIN PSTA"/>
    <property type="match status" value="1"/>
</dbReference>
<evidence type="ECO:0000256" key="9">
    <source>
        <dbReference type="ARBA" id="ARBA00023136"/>
    </source>
</evidence>
<dbReference type="InterPro" id="IPR035906">
    <property type="entry name" value="MetI-like_sf"/>
</dbReference>
<dbReference type="Pfam" id="PF00528">
    <property type="entry name" value="BPD_transp_1"/>
    <property type="match status" value="1"/>
</dbReference>
<feature type="transmembrane region" description="Helical" evidence="10">
    <location>
        <begin position="204"/>
        <end position="225"/>
    </location>
</feature>
<evidence type="ECO:0000256" key="4">
    <source>
        <dbReference type="ARBA" id="ARBA00022448"/>
    </source>
</evidence>
<dbReference type="PROSITE" id="PS50928">
    <property type="entry name" value="ABC_TM1"/>
    <property type="match status" value="1"/>
</dbReference>
<evidence type="ECO:0000313" key="14">
    <source>
        <dbReference type="Proteomes" id="UP000437736"/>
    </source>
</evidence>
<feature type="transmembrane region" description="Helical" evidence="10">
    <location>
        <begin position="276"/>
        <end position="295"/>
    </location>
</feature>
<dbReference type="SUPFAM" id="SSF161098">
    <property type="entry name" value="MetI-like"/>
    <property type="match status" value="1"/>
</dbReference>
<name>A0ABW9QXE4_9ACTN</name>
<evidence type="ECO:0000256" key="6">
    <source>
        <dbReference type="ARBA" id="ARBA00022592"/>
    </source>
</evidence>
<accession>A0ABW9QXE4</accession>
<evidence type="ECO:0000256" key="3">
    <source>
        <dbReference type="ARBA" id="ARBA00007069"/>
    </source>
</evidence>
<dbReference type="Proteomes" id="UP000437736">
    <property type="component" value="Unassembled WGS sequence"/>
</dbReference>
<evidence type="ECO:0000256" key="11">
    <source>
        <dbReference type="SAM" id="MobiDB-lite"/>
    </source>
</evidence>
<dbReference type="NCBIfam" id="TIGR00974">
    <property type="entry name" value="3a0107s02c"/>
    <property type="match status" value="1"/>
</dbReference>
<comment type="similarity">
    <text evidence="3 10">Belongs to the binding-protein-dependent transport system permease family. CysTW subfamily.</text>
</comment>
<evidence type="ECO:0000256" key="7">
    <source>
        <dbReference type="ARBA" id="ARBA00022692"/>
    </source>
</evidence>
<dbReference type="Gene3D" id="1.10.3720.10">
    <property type="entry name" value="MetI-like"/>
    <property type="match status" value="1"/>
</dbReference>
<comment type="caution">
    <text evidence="13">The sequence shown here is derived from an EMBL/GenBank/DDBJ whole genome shotgun (WGS) entry which is preliminary data.</text>
</comment>
<keyword evidence="7 10" id="KW-0812">Transmembrane</keyword>
<feature type="transmembrane region" description="Helical" evidence="10">
    <location>
        <begin position="125"/>
        <end position="146"/>
    </location>
</feature>
<reference evidence="13 14" key="1">
    <citation type="submission" date="2019-11" db="EMBL/GenBank/DDBJ databases">
        <title>Acidiferrimicrobium australis gen. nov., sp. nov., an acidophilic and obligately heterotrophic, member of the Actinobacteria that catalyses dissimilatory oxido- reduction of iron isolated from metal-rich acidic water in Chile.</title>
        <authorList>
            <person name="Gonzalez D."/>
            <person name="Huber K."/>
            <person name="Hedrich S."/>
            <person name="Rojas-Villalobos C."/>
            <person name="Quatrini R."/>
            <person name="Dinamarca M.A."/>
            <person name="Schwarz A."/>
            <person name="Canales C."/>
            <person name="Nancucheo I."/>
        </authorList>
    </citation>
    <scope>NUCLEOTIDE SEQUENCE [LARGE SCALE GENOMIC DNA]</scope>
    <source>
        <strain evidence="13 14">USS-CCA1</strain>
    </source>
</reference>
<dbReference type="CDD" id="cd06261">
    <property type="entry name" value="TM_PBP2"/>
    <property type="match status" value="1"/>
</dbReference>
<feature type="domain" description="ABC transmembrane type-1" evidence="12">
    <location>
        <begin position="86"/>
        <end position="291"/>
    </location>
</feature>
<dbReference type="PANTHER" id="PTHR42922:SF1">
    <property type="entry name" value="PHOSPHATE TRANSPORT SYSTEM PERMEASE PROTEIN PSTA"/>
    <property type="match status" value="1"/>
</dbReference>
<protein>
    <recommendedName>
        <fullName evidence="10">Phosphate transport system permease protein PstA</fullName>
    </recommendedName>
</protein>
<keyword evidence="8 10" id="KW-1133">Transmembrane helix</keyword>